<evidence type="ECO:0000256" key="12">
    <source>
        <dbReference type="SAM" id="MobiDB-lite"/>
    </source>
</evidence>
<dbReference type="InterPro" id="IPR015919">
    <property type="entry name" value="Cadherin-like_sf"/>
</dbReference>
<feature type="transmembrane region" description="Helical" evidence="13">
    <location>
        <begin position="2018"/>
        <end position="2041"/>
    </location>
</feature>
<evidence type="ECO:0000256" key="2">
    <source>
        <dbReference type="ARBA" id="ARBA00022475"/>
    </source>
</evidence>
<keyword evidence="4" id="KW-0732">Signal</keyword>
<dbReference type="GO" id="GO:0007156">
    <property type="term" value="P:homophilic cell adhesion via plasma membrane adhesion molecules"/>
    <property type="evidence" value="ECO:0007669"/>
    <property type="project" value="InterPro"/>
</dbReference>
<feature type="domain" description="Cadherin" evidence="14">
    <location>
        <begin position="2149"/>
        <end position="2252"/>
    </location>
</feature>
<keyword evidence="5" id="KW-0677">Repeat</keyword>
<feature type="transmembrane region" description="Helical" evidence="13">
    <location>
        <begin position="1289"/>
        <end position="1312"/>
    </location>
</feature>
<dbReference type="Pfam" id="PF16492">
    <property type="entry name" value="Cadherin_C_2"/>
    <property type="match status" value="12"/>
</dbReference>
<dbReference type="GO" id="GO:0005886">
    <property type="term" value="C:plasma membrane"/>
    <property type="evidence" value="ECO:0007669"/>
    <property type="project" value="UniProtKB-SubCell"/>
</dbReference>
<dbReference type="FunFam" id="2.60.40.60:FF:000001">
    <property type="entry name" value="Protocadherin alpha 2"/>
    <property type="match status" value="1"/>
</dbReference>
<dbReference type="PRINTS" id="PR00205">
    <property type="entry name" value="CADHERIN"/>
</dbReference>
<feature type="transmembrane region" description="Helical" evidence="13">
    <location>
        <begin position="773"/>
        <end position="796"/>
    </location>
</feature>
<evidence type="ECO:0000256" key="4">
    <source>
        <dbReference type="ARBA" id="ARBA00022729"/>
    </source>
</evidence>
<dbReference type="InterPro" id="IPR050174">
    <property type="entry name" value="Protocadherin/Cadherin-CA"/>
</dbReference>
<organism evidence="15 16">
    <name type="scientific">Cirrhinus molitorella</name>
    <name type="common">mud carp</name>
    <dbReference type="NCBI Taxonomy" id="172907"/>
    <lineage>
        <taxon>Eukaryota</taxon>
        <taxon>Metazoa</taxon>
        <taxon>Chordata</taxon>
        <taxon>Craniata</taxon>
        <taxon>Vertebrata</taxon>
        <taxon>Euteleostomi</taxon>
        <taxon>Actinopterygii</taxon>
        <taxon>Neopterygii</taxon>
        <taxon>Teleostei</taxon>
        <taxon>Ostariophysi</taxon>
        <taxon>Cypriniformes</taxon>
        <taxon>Cyprinidae</taxon>
        <taxon>Labeoninae</taxon>
        <taxon>Labeonini</taxon>
        <taxon>Cirrhinus</taxon>
    </lineage>
</organism>
<keyword evidence="2" id="KW-1003">Cell membrane</keyword>
<keyword evidence="9 13" id="KW-0472">Membrane</keyword>
<dbReference type="PROSITE" id="PS00232">
    <property type="entry name" value="CADHERIN_1"/>
    <property type="match status" value="1"/>
</dbReference>
<feature type="transmembrane region" description="Helical" evidence="13">
    <location>
        <begin position="220"/>
        <end position="243"/>
    </location>
</feature>
<feature type="transmembrane region" description="Helical" evidence="13">
    <location>
        <begin position="1775"/>
        <end position="1798"/>
    </location>
</feature>
<feature type="domain" description="Cadherin" evidence="14">
    <location>
        <begin position="1663"/>
        <end position="1766"/>
    </location>
</feature>
<dbReference type="SMART" id="SM00112">
    <property type="entry name" value="CA"/>
    <property type="match status" value="9"/>
</dbReference>
<dbReference type="GO" id="GO:0009653">
    <property type="term" value="P:anatomical structure morphogenesis"/>
    <property type="evidence" value="ECO:0007669"/>
    <property type="project" value="UniProtKB-ARBA"/>
</dbReference>
<evidence type="ECO:0000313" key="16">
    <source>
        <dbReference type="Proteomes" id="UP001187343"/>
    </source>
</evidence>
<gene>
    <name evidence="15" type="ORF">Q8A67_013396</name>
</gene>
<dbReference type="SUPFAM" id="SSF49313">
    <property type="entry name" value="Cadherin-like"/>
    <property type="match status" value="9"/>
</dbReference>
<feature type="region of interest" description="Disordered" evidence="12">
    <location>
        <begin position="2632"/>
        <end position="2656"/>
    </location>
</feature>
<comment type="subcellular location">
    <subcellularLocation>
        <location evidence="1">Cell membrane</location>
        <topology evidence="1">Single-pass type I membrane protein</topology>
    </subcellularLocation>
</comment>
<feature type="transmembrane region" description="Helical" evidence="13">
    <location>
        <begin position="62"/>
        <end position="85"/>
    </location>
</feature>
<keyword evidence="3 13" id="KW-0812">Transmembrane</keyword>
<dbReference type="PROSITE" id="PS50268">
    <property type="entry name" value="CADHERIN_2"/>
    <property type="match status" value="8"/>
</dbReference>
<feature type="transmembrane region" description="Helical" evidence="13">
    <location>
        <begin position="2504"/>
        <end position="2527"/>
    </location>
</feature>
<evidence type="ECO:0000256" key="10">
    <source>
        <dbReference type="ARBA" id="ARBA00023180"/>
    </source>
</evidence>
<dbReference type="Gene3D" id="2.60.40.60">
    <property type="entry name" value="Cadherins"/>
    <property type="match status" value="9"/>
</dbReference>
<keyword evidence="16" id="KW-1185">Reference proteome</keyword>
<feature type="transmembrane region" description="Helical" evidence="13">
    <location>
        <begin position="530"/>
        <end position="553"/>
    </location>
</feature>
<dbReference type="EMBL" id="JAUYZG010000013">
    <property type="protein sequence ID" value="KAK2890753.1"/>
    <property type="molecule type" value="Genomic_DNA"/>
</dbReference>
<evidence type="ECO:0000256" key="9">
    <source>
        <dbReference type="ARBA" id="ARBA00023136"/>
    </source>
</evidence>
<evidence type="ECO:0000259" key="14">
    <source>
        <dbReference type="PROSITE" id="PS50268"/>
    </source>
</evidence>
<dbReference type="PANTHER" id="PTHR24028">
    <property type="entry name" value="CADHERIN-87A"/>
    <property type="match status" value="1"/>
</dbReference>
<feature type="domain" description="Cadherin" evidence="14">
    <location>
        <begin position="1906"/>
        <end position="2009"/>
    </location>
</feature>
<dbReference type="CDD" id="cd11304">
    <property type="entry name" value="Cadherin_repeat"/>
    <property type="match status" value="9"/>
</dbReference>
<feature type="domain" description="Cadherin" evidence="14">
    <location>
        <begin position="2392"/>
        <end position="2495"/>
    </location>
</feature>
<dbReference type="InterPro" id="IPR020894">
    <property type="entry name" value="Cadherin_CS"/>
</dbReference>
<keyword evidence="10" id="KW-0325">Glycoprotein</keyword>
<feature type="compositionally biased region" description="Pro residues" evidence="12">
    <location>
        <begin position="2644"/>
        <end position="2654"/>
    </location>
</feature>
<dbReference type="InterPro" id="IPR002126">
    <property type="entry name" value="Cadherin-like_dom"/>
</dbReference>
<feature type="transmembrane region" description="Helical" evidence="13">
    <location>
        <begin position="372"/>
        <end position="395"/>
    </location>
</feature>
<feature type="transmembrane region" description="Helical" evidence="13">
    <location>
        <begin position="2261"/>
        <end position="2284"/>
    </location>
</feature>
<sequence>MRMFSYRDSRHQQLVVIAKDNGEPALSATVTIKLSTVETALKTYADMTEVPLGYDIFSDLNLYLVIGLGSVSFLLLITILVTIVLKCQKTKPSKAAPPCRNSVISERNSTIADSTLVSNDAYWYSLFLAETRKGKLVVRQPVPKGARYIVSSIPRSTGLTETSDSAASTLQLVVIAKDNGEPALSATVTIKLSTVETALKTYADMTEVPLGYDIFSDLNLYLVIGLGSVSFLLLITILVTIVLKCQKTKPSKAAPPCRNSVISERNSTIADSTLVSNDAYWYSLFLAETRKGKLVVRQPVPKGARYIVSSIPRSTGLTETSDSAASTLQDNGEPALSATVTIKLSTVETALKTYADMTEVPLGYDIFSDLNLYLVIGLGSVSFLLLITILVTIVLKCQKTKPSKAAPPCRNSVISERNSTIADSTLVSNDAYWYSLFLAETRKGKLVVRQPVPKGARYIVSSIPRSTGLTETSDSAASTLQLVVIAKDNGEPALSATVTIKLSTVETALKTYADMTEVPLGYDIFSDLNLYLVIGLGSVSFLLLITILVTIVLKCQKTKPSKAAPPCRNSVISERNSTIADSTLVSNDAYWYSLFLAETRKGKLVVRQPVPKGARYIVSSIPRSTGLTETSDSAASTLQNDNTPLIVSPWRAHGSVVEEKIPRSTDKGTLIAKVIAIDSDSVHNSRITYQFLHNTDATLFSLDQYNGEIRTMRMFSYRDSRHQQLVVIAKDNGEPALSATVTIKLSTVETALKTYADMTEVPLGYDIFSDLNLYLVIGLGSVSFLLLITILVTIVLKCQKTKPSKAAPPCRNSVISERNSTIADSTLVSNDAYWYSLFLAETRKGKLVVRQPVPKGARYIVSSIPRSTGLTETSDSAASTLQHLFRHDLHENQYLVYFIIEKEIVNTSMSMLFSINPENGNLYALKTFDYEIEKEFLFHIEARDSGVPTLSSNVTVHIIIMDQNDNTPLIVSPWRAHGSVVEEKIPRSTDKGTLIAKVIAIDSDSVHNSRITYQFLHNTDATLFSLDQYNGEIRTMRMFSYRDSRHQQLVVIAKDNGEPALSATVTIKLSTVETALKTYADMTEVPLGYDIFSDLNLYLVIGLGSVSFLLLITILVTIVLKCQKTKPSKAAPPCRNSVISERNSTIADSTLVSNDAYWYSLFLAETRKGKLVVRQPVPKGARYIVSSIPRSTGLTETSDSAASTLQFLHNTDATLFSLDQYNGEIRTMRMFSYRDSRHQQLVVIAKDNGEPALSATVTIKLSTVETALKTYADMTEVPLGYDIFSDLNLYLVIGLGSVSFLLLITILVTIVLKCQKTKPSKAAPPCRNSVISERNSTIADSTLVSNDAYWYSLFLAETRKGKLVVRQPVPKGARYIVSSIPRSTGLTETSDSAASTLQNDNTPLIVSPWRPHGSVVEEKIPRSTDKGTLIAKVIAIDSDSVHNSRITYQFLHNTDATLFSLDQYNGEIRTMRMFSYRDSRHQQLVVIAKDNGEPALSATVTIKLSTVETALKTYADMTEVPLGYDIFSDLNLYLVIGLGSVSFLLLITILVTIVLKCQKTKPSKAAPPCRNSVISERNSTIADSTLVSNDAYWYSLFLAETRKGKLVVRQPVPKGARYIVSSIPRSTGLTETSDSAASTLQNDNTPLIVSPWRAHGSVVEEKIPRSTDKGTLIAKVIAIDSDSVHNSRITYQFLHNTDATLFSLDQYNGEIRTMRMFSYRDSRHQQLVVIAKDNGEPALSATVTIKLSTVETALKTYADMTEVPLGYDIFSDLNLYLVIGLGSVSFLLLITILVTIVLKCQKTKPSKAAPPCRNSVISERNSTIADSTLVSNDAYWYSLFLAETRKGKLVVRQPVPKGARYIVSSIPRSTGLTETSDSAASTLQNDNTPLIVSPWRAHGSVVEEKIPRSTDKGTLIAKVIAIDSDSVHNSRITYQFLHNTDATLFSLDQYNGEIRTMRMFSYRDSRHQQLVVIAKDNGEPALSATVTIKLSTVETALKTYADMTEVPLGYDIFSDLNLYLVIGLGSVSFLLLITIFVTIVLKCQKTKPSKAAPSCRNSVISERNSTIADSTLVSNDAYWYSLFLAETRKGKLVVRQPVPKGARYIVSSIPRSTGLTETSDSAASTLQNDNTPLIVSPWRAHGSVVEEKIPRSTDKGTLIAKVIAIDSDSVHNSRITYQFLHNTDATLFSLDQYNGEIRTMRMFSYRDSRHQQLVVIAKDNGEPALSATVTIKLSTVETALKTYADMTEVPLGYDIFSDLNLYLVIGLGSVSFLLLITILVTIVLKCQKTKPSKAAPPCRNSVISERNSTIADSTLVSNDAYWYSLFLAETRKGKLVVRQPVPKGARYIVSSIPRSTGLTETSDSAASTLQNDNTPLIVSPWRAHGSVVEEKIPRSTDKGTLIAKVIAIDSDSVHNSRITYQFLHNTDATLFSLDQYNGEIRTMRMFSYRDSRHQQLVVIAKDNGEPALSATVTIKLSTVETALKTYADMTEVPLGYDIFSDLNLYLVIGLGSVSFLLLITILVTIVLKCQKTKPSKAAPPCRNSVISERNSTIADSTLVSNDAYWYSLFLAETRKGKLVVRQPVPKGARYIVSSIPRSTGLTETSDSAASTLQDFFNLFSFVRECYLNDSTQNERGPFPRWRHPPPPAAVPPEDSPNRIAGATYRKGSINLHVCPPVFAIFTCTILQR</sequence>
<comment type="caution">
    <text evidence="15">The sequence shown here is derived from an EMBL/GenBank/DDBJ whole genome shotgun (WGS) entry which is preliminary data.</text>
</comment>
<feature type="domain" description="Cadherin" evidence="14">
    <location>
        <begin position="661"/>
        <end position="764"/>
    </location>
</feature>
<evidence type="ECO:0000256" key="6">
    <source>
        <dbReference type="ARBA" id="ARBA00022837"/>
    </source>
</evidence>
<keyword evidence="7" id="KW-0130">Cell adhesion</keyword>
<dbReference type="Pfam" id="PF00028">
    <property type="entry name" value="Cadherin"/>
    <property type="match status" value="8"/>
</dbReference>
<feature type="domain" description="Cadherin" evidence="14">
    <location>
        <begin position="985"/>
        <end position="1088"/>
    </location>
</feature>
<dbReference type="InterPro" id="IPR032455">
    <property type="entry name" value="Cadherin_C"/>
</dbReference>
<name>A0AA88PLP2_9TELE</name>
<dbReference type="Proteomes" id="UP001187343">
    <property type="component" value="Unassembled WGS sequence"/>
</dbReference>
<keyword evidence="6 11" id="KW-0106">Calcium</keyword>
<dbReference type="FunFam" id="2.60.40.60:FF:000004">
    <property type="entry name" value="Protocadherin 1 gamma 2"/>
    <property type="match status" value="8"/>
</dbReference>
<reference evidence="15" key="1">
    <citation type="submission" date="2023-08" db="EMBL/GenBank/DDBJ databases">
        <title>Chromosome-level Genome Assembly of mud carp (Cirrhinus molitorella).</title>
        <authorList>
            <person name="Liu H."/>
        </authorList>
    </citation>
    <scope>NUCLEOTIDE SEQUENCE</scope>
    <source>
        <strain evidence="15">Prfri</strain>
        <tissue evidence="15">Muscle</tissue>
    </source>
</reference>
<dbReference type="GO" id="GO:0005509">
    <property type="term" value="F:calcium ion binding"/>
    <property type="evidence" value="ECO:0007669"/>
    <property type="project" value="UniProtKB-UniRule"/>
</dbReference>
<evidence type="ECO:0000256" key="8">
    <source>
        <dbReference type="ARBA" id="ARBA00022989"/>
    </source>
</evidence>
<feature type="domain" description="Cadherin" evidence="14">
    <location>
        <begin position="1420"/>
        <end position="1523"/>
    </location>
</feature>
<keyword evidence="8 13" id="KW-1133">Transmembrane helix</keyword>
<evidence type="ECO:0000256" key="1">
    <source>
        <dbReference type="ARBA" id="ARBA00004251"/>
    </source>
</evidence>
<protein>
    <recommendedName>
        <fullName evidence="14">Cadherin domain-containing protein</fullName>
    </recommendedName>
</protein>
<feature type="domain" description="Cadherin" evidence="14">
    <location>
        <begin position="888"/>
        <end position="970"/>
    </location>
</feature>
<accession>A0AA88PLP2</accession>
<proteinExistence type="predicted"/>
<evidence type="ECO:0000256" key="7">
    <source>
        <dbReference type="ARBA" id="ARBA00022889"/>
    </source>
</evidence>
<feature type="transmembrane region" description="Helical" evidence="13">
    <location>
        <begin position="1532"/>
        <end position="1555"/>
    </location>
</feature>
<feature type="transmembrane region" description="Helical" evidence="13">
    <location>
        <begin position="1097"/>
        <end position="1120"/>
    </location>
</feature>
<evidence type="ECO:0000256" key="3">
    <source>
        <dbReference type="ARBA" id="ARBA00022692"/>
    </source>
</evidence>
<evidence type="ECO:0000256" key="5">
    <source>
        <dbReference type="ARBA" id="ARBA00022737"/>
    </source>
</evidence>
<evidence type="ECO:0000256" key="11">
    <source>
        <dbReference type="PROSITE-ProRule" id="PRU00043"/>
    </source>
</evidence>
<dbReference type="PANTHER" id="PTHR24028:SF288">
    <property type="entry name" value="PROTOCADHERIN ALPHA-C2-LIKE-RELATED"/>
    <property type="match status" value="1"/>
</dbReference>
<evidence type="ECO:0000256" key="13">
    <source>
        <dbReference type="SAM" id="Phobius"/>
    </source>
</evidence>
<evidence type="ECO:0000313" key="15">
    <source>
        <dbReference type="EMBL" id="KAK2890753.1"/>
    </source>
</evidence>